<keyword evidence="3" id="KW-1185">Reference proteome</keyword>
<dbReference type="Pfam" id="PF19842">
    <property type="entry name" value="YqeC"/>
    <property type="match status" value="1"/>
</dbReference>
<comment type="caution">
    <text evidence="1">The sequence shown here is derived from an EMBL/GenBank/DDBJ whole genome shotgun (WGS) entry which is preliminary data.</text>
</comment>
<evidence type="ECO:0000313" key="3">
    <source>
        <dbReference type="Proteomes" id="UP001642409"/>
    </source>
</evidence>
<dbReference type="EMBL" id="CATOUU010000062">
    <property type="protein sequence ID" value="CAI9914979.1"/>
    <property type="molecule type" value="Genomic_DNA"/>
</dbReference>
<organism evidence="1">
    <name type="scientific">Hexamita inflata</name>
    <dbReference type="NCBI Taxonomy" id="28002"/>
    <lineage>
        <taxon>Eukaryota</taxon>
        <taxon>Metamonada</taxon>
        <taxon>Diplomonadida</taxon>
        <taxon>Hexamitidae</taxon>
        <taxon>Hexamitinae</taxon>
        <taxon>Hexamita</taxon>
    </lineage>
</organism>
<dbReference type="NCBIfam" id="TIGR03172">
    <property type="entry name" value="selenium cofactor biosynthesis protein YqeC"/>
    <property type="match status" value="1"/>
</dbReference>
<dbReference type="AlphaFoldDB" id="A0AA86TCN1"/>
<dbReference type="EMBL" id="CAXDID020000100">
    <property type="protein sequence ID" value="CAL6025754.1"/>
    <property type="molecule type" value="Genomic_DNA"/>
</dbReference>
<reference evidence="1" key="1">
    <citation type="submission" date="2023-06" db="EMBL/GenBank/DDBJ databases">
        <authorList>
            <person name="Kurt Z."/>
        </authorList>
    </citation>
    <scope>NUCLEOTIDE SEQUENCE</scope>
</reference>
<name>A0AA86TCN1_9EUKA</name>
<evidence type="ECO:0000313" key="1">
    <source>
        <dbReference type="EMBL" id="CAI9914979.1"/>
    </source>
</evidence>
<dbReference type="Proteomes" id="UP001642409">
    <property type="component" value="Unassembled WGS sequence"/>
</dbReference>
<protein>
    <submittedName>
        <fullName evidence="1 2">Selenium-dependent hydroxylase accessory protein</fullName>
    </submittedName>
</protein>
<dbReference type="InterPro" id="IPR017587">
    <property type="entry name" value="YqeC"/>
</dbReference>
<accession>A0AA86TCN1</accession>
<proteinExistence type="predicted"/>
<sequence length="239" mass="27616">MIAVIGSGGKSTTLKSISLLLSAKRKICCFTTTKMAASQLDFADKSYDSFQSFFADPSPPNISAVYTPDPMHVKTPFLPSDFDLFNHSEILFVYEADGAKMLPLKFHKNDPVFLPQTTHVISVIGLKCLFQPLKDVCFRSEQFIQKYNKENKVQINEQQIVGLEEIEFARKEYMSQWDRWDCEWRNFAYTFESKNDNVVVVNVFNQIDVVEQSVIDQLREKYTDAFGQEEIVQIVDKWF</sequence>
<gene>
    <name evidence="1" type="ORF">HINF_LOCUS2624</name>
    <name evidence="2" type="ORF">HINF_LOCUS30516</name>
</gene>
<reference evidence="2 3" key="2">
    <citation type="submission" date="2024-07" db="EMBL/GenBank/DDBJ databases">
        <authorList>
            <person name="Akdeniz Z."/>
        </authorList>
    </citation>
    <scope>NUCLEOTIDE SEQUENCE [LARGE SCALE GENOMIC DNA]</scope>
</reference>
<evidence type="ECO:0000313" key="2">
    <source>
        <dbReference type="EMBL" id="CAL6025754.1"/>
    </source>
</evidence>